<dbReference type="EMBL" id="NLAX01000004">
    <property type="protein sequence ID" value="PKS12302.1"/>
    <property type="molecule type" value="Genomic_DNA"/>
</dbReference>
<dbReference type="VEuPathDB" id="FungiDB:jhhlp_001602"/>
<gene>
    <name evidence="4" type="ORF">jhhlp_001602</name>
</gene>
<feature type="compositionally biased region" description="Basic and acidic residues" evidence="1">
    <location>
        <begin position="14"/>
        <end position="24"/>
    </location>
</feature>
<protein>
    <submittedName>
        <fullName evidence="4">Uncharacterized protein</fullName>
    </submittedName>
</protein>
<proteinExistence type="predicted"/>
<dbReference type="STRING" id="41688.A0A2N3NIX1"/>
<reference evidence="4 5" key="1">
    <citation type="journal article" date="2017" name="G3 (Bethesda)">
        <title>First Draft Genome Sequence of the Pathogenic Fungus Lomentospora prolificans (Formerly Scedosporium prolificans).</title>
        <authorList>
            <person name="Luo R."/>
            <person name="Zimin A."/>
            <person name="Workman R."/>
            <person name="Fan Y."/>
            <person name="Pertea G."/>
            <person name="Grossman N."/>
            <person name="Wear M.P."/>
            <person name="Jia B."/>
            <person name="Miller H."/>
            <person name="Casadevall A."/>
            <person name="Timp W."/>
            <person name="Zhang S.X."/>
            <person name="Salzberg S.L."/>
        </authorList>
    </citation>
    <scope>NUCLEOTIDE SEQUENCE [LARGE SCALE GENOMIC DNA]</scope>
    <source>
        <strain evidence="4 5">JHH-5317</strain>
    </source>
</reference>
<evidence type="ECO:0000313" key="5">
    <source>
        <dbReference type="Proteomes" id="UP000233524"/>
    </source>
</evidence>
<feature type="region of interest" description="Disordered" evidence="1">
    <location>
        <begin position="399"/>
        <end position="430"/>
    </location>
</feature>
<sequence>MSFAALAKQMSGDKALENDTKMDSTESNNNNRSEGDQVLKVPGFGLDVTSDTPGMKYPSAIKQGWLSNGVTLREKRMLAFIDSITDKPNWESKVFDDAIVAKWREEASAQPAELGGDPVLSEKMFDFCINELKDKAATFKKTGFVNIYDAEVSIVKSDTVVSEALRDALIKAVKVLEDVPNQKKDWHPGSDDKVLDLLHPSLFPVIFGLTKALPTGKVPLEGCISYTGRGELTSKKTKKNSSNEYGNFQWLPTDVQLTDSGAKLLGYINNLHPVHHAEVFKVLEKLVEVAIPLWNECLSGYHKRLRIHFEGTGADDWTYPEGLKYQIPGREGPSSWWDPIAREVGEGKLNEETGELEYEEDDDDDWRYEAAFEEWVHEHRILVQREPREYIPQSELKSKSYYNHVEDDDANDGNDRDDNNGGDGTIANLKEDAPNSTIQVIFKLANIELTPEKPEYDGGTWHVEGALNEGICATAIYYYDQDNITDSHLGFRQALDQEELIMIPEQNEFESLELFLGIEQDGPAVQELGKVLTRKGRMLVFPNCMQHQVQPFSLKDKSKPGYRKILAMFLIDPQRRILSTSNVPPQRRDWWADELRKQQSLDKLPAELFDHTVHMVDDFPISWENALDYRKQLMAERSNMNDETTDCMLSETFSFCEH</sequence>
<dbReference type="InterPro" id="IPR049192">
    <property type="entry name" value="DUF4246_C"/>
</dbReference>
<dbReference type="Pfam" id="PF14033">
    <property type="entry name" value="DUF4246"/>
    <property type="match status" value="1"/>
</dbReference>
<feature type="domain" description="DUF4246" evidence="3">
    <location>
        <begin position="41"/>
        <end position="106"/>
    </location>
</feature>
<evidence type="ECO:0000259" key="2">
    <source>
        <dbReference type="Pfam" id="PF14033"/>
    </source>
</evidence>
<name>A0A2N3NIX1_9PEZI</name>
<dbReference type="InParanoid" id="A0A2N3NIX1"/>
<evidence type="ECO:0000259" key="3">
    <source>
        <dbReference type="Pfam" id="PF21666"/>
    </source>
</evidence>
<evidence type="ECO:0000256" key="1">
    <source>
        <dbReference type="SAM" id="MobiDB-lite"/>
    </source>
</evidence>
<dbReference type="PANTHER" id="PTHR33119">
    <property type="entry name" value="IFI3P"/>
    <property type="match status" value="1"/>
</dbReference>
<organism evidence="4 5">
    <name type="scientific">Lomentospora prolificans</name>
    <dbReference type="NCBI Taxonomy" id="41688"/>
    <lineage>
        <taxon>Eukaryota</taxon>
        <taxon>Fungi</taxon>
        <taxon>Dikarya</taxon>
        <taxon>Ascomycota</taxon>
        <taxon>Pezizomycotina</taxon>
        <taxon>Sordariomycetes</taxon>
        <taxon>Hypocreomycetidae</taxon>
        <taxon>Microascales</taxon>
        <taxon>Microascaceae</taxon>
        <taxon>Lomentospora</taxon>
    </lineage>
</organism>
<feature type="domain" description="DUF4246" evidence="2">
    <location>
        <begin position="122"/>
        <end position="594"/>
    </location>
</feature>
<dbReference type="InterPro" id="IPR025340">
    <property type="entry name" value="DUF4246"/>
</dbReference>
<dbReference type="Proteomes" id="UP000233524">
    <property type="component" value="Unassembled WGS sequence"/>
</dbReference>
<accession>A0A2N3NIX1</accession>
<dbReference type="OrthoDB" id="415532at2759"/>
<dbReference type="AlphaFoldDB" id="A0A2N3NIX1"/>
<evidence type="ECO:0000313" key="4">
    <source>
        <dbReference type="EMBL" id="PKS12302.1"/>
    </source>
</evidence>
<comment type="caution">
    <text evidence="4">The sequence shown here is derived from an EMBL/GenBank/DDBJ whole genome shotgun (WGS) entry which is preliminary data.</text>
</comment>
<feature type="region of interest" description="Disordered" evidence="1">
    <location>
        <begin position="1"/>
        <end position="38"/>
    </location>
</feature>
<keyword evidence="5" id="KW-1185">Reference proteome</keyword>
<dbReference type="Pfam" id="PF21666">
    <property type="entry name" value="DUF4246_N"/>
    <property type="match status" value="1"/>
</dbReference>
<dbReference type="PANTHER" id="PTHR33119:SF1">
    <property type="entry name" value="FE2OG DIOXYGENASE DOMAIN-CONTAINING PROTEIN"/>
    <property type="match status" value="1"/>
</dbReference>
<dbReference type="InterPro" id="IPR049207">
    <property type="entry name" value="DUF4246_N"/>
</dbReference>